<name>A0ABV8ZUY2_9NEIS</name>
<dbReference type="Proteomes" id="UP001595999">
    <property type="component" value="Unassembled WGS sequence"/>
</dbReference>
<dbReference type="PANTHER" id="PTHR39431">
    <property type="entry name" value="FRPA/C-RELATED PROTEIN"/>
    <property type="match status" value="1"/>
</dbReference>
<feature type="region of interest" description="Disordered" evidence="1">
    <location>
        <begin position="32"/>
        <end position="54"/>
    </location>
</feature>
<sequence>MRVASMALSMSSQYSFSQSISVQQKISSWSQQPAASAPASPSSDVSLSPGGVNASAKDQQLADGMTPMLGLIKDILEKVLGVKFKVVDGTLQKDDGKSGDSNASAPTPQNAPTASALPRFGGSIQQSYDYKESESMGFSAKGSIKTQDGREFNFSLDVQMSRSFEYHSSSSLQYGSGGSPTDPLMLTLGDEAGSFSGASVSFDLQSNGQKTQLPFIDHGGWLALDRNGDGKINDGSELFGTQSGNGFADLAKLDSNGDGVLDDGDPAFAQLKLWSGRDGDKDQLMGLKELGIGAILLPSVDTPFSIKDANNQSQADVRRSGVYLTEDGKAGRVSQVDVYG</sequence>
<protein>
    <recommendedName>
        <fullName evidence="4">VCBS repeat-containing protein</fullName>
    </recommendedName>
</protein>
<evidence type="ECO:0000313" key="2">
    <source>
        <dbReference type="EMBL" id="MFC4491474.1"/>
    </source>
</evidence>
<feature type="compositionally biased region" description="Polar residues" evidence="1">
    <location>
        <begin position="99"/>
        <end position="113"/>
    </location>
</feature>
<proteinExistence type="predicted"/>
<reference evidence="3" key="1">
    <citation type="journal article" date="2019" name="Int. J. Syst. Evol. Microbiol.">
        <title>The Global Catalogue of Microorganisms (GCM) 10K type strain sequencing project: providing services to taxonomists for standard genome sequencing and annotation.</title>
        <authorList>
            <consortium name="The Broad Institute Genomics Platform"/>
            <consortium name="The Broad Institute Genome Sequencing Center for Infectious Disease"/>
            <person name="Wu L."/>
            <person name="Ma J."/>
        </authorList>
    </citation>
    <scope>NUCLEOTIDE SEQUENCE [LARGE SCALE GENOMIC DNA]</scope>
    <source>
        <strain evidence="3">CGMCC 4.7608</strain>
    </source>
</reference>
<dbReference type="RefSeq" id="WP_231461460.1">
    <property type="nucleotide sequence ID" value="NZ_JAJOHW010000034.1"/>
</dbReference>
<evidence type="ECO:0008006" key="4">
    <source>
        <dbReference type="Google" id="ProtNLM"/>
    </source>
</evidence>
<feature type="region of interest" description="Disordered" evidence="1">
    <location>
        <begin position="91"/>
        <end position="120"/>
    </location>
</feature>
<evidence type="ECO:0000313" key="3">
    <source>
        <dbReference type="Proteomes" id="UP001595999"/>
    </source>
</evidence>
<keyword evidence="3" id="KW-1185">Reference proteome</keyword>
<comment type="caution">
    <text evidence="2">The sequence shown here is derived from an EMBL/GenBank/DDBJ whole genome shotgun (WGS) entry which is preliminary data.</text>
</comment>
<organism evidence="2 3">
    <name type="scientific">Chromobacterium aquaticum</name>
    <dbReference type="NCBI Taxonomy" id="467180"/>
    <lineage>
        <taxon>Bacteria</taxon>
        <taxon>Pseudomonadati</taxon>
        <taxon>Pseudomonadota</taxon>
        <taxon>Betaproteobacteria</taxon>
        <taxon>Neisseriales</taxon>
        <taxon>Chromobacteriaceae</taxon>
        <taxon>Chromobacterium</taxon>
    </lineage>
</organism>
<accession>A0ABV8ZUY2</accession>
<gene>
    <name evidence="2" type="ORF">ACFO0R_17835</name>
</gene>
<feature type="compositionally biased region" description="Low complexity" evidence="1">
    <location>
        <begin position="32"/>
        <end position="49"/>
    </location>
</feature>
<dbReference type="PANTHER" id="PTHR39431:SF1">
    <property type="entry name" value="FRPA_C-RELATED PROTEIN"/>
    <property type="match status" value="1"/>
</dbReference>
<dbReference type="EMBL" id="JBHSEK010000014">
    <property type="protein sequence ID" value="MFC4491474.1"/>
    <property type="molecule type" value="Genomic_DNA"/>
</dbReference>
<evidence type="ECO:0000256" key="1">
    <source>
        <dbReference type="SAM" id="MobiDB-lite"/>
    </source>
</evidence>